<feature type="chain" id="PRO_5043814020" evidence="10">
    <location>
        <begin position="19"/>
        <end position="66"/>
    </location>
</feature>
<dbReference type="AlphaFoldDB" id="A0AAX4J9H1"/>
<evidence type="ECO:0000256" key="10">
    <source>
        <dbReference type="SAM" id="SignalP"/>
    </source>
</evidence>
<evidence type="ECO:0000313" key="12">
    <source>
        <dbReference type="Proteomes" id="UP001334084"/>
    </source>
</evidence>
<dbReference type="RefSeq" id="XP_065328663.1">
    <property type="nucleotide sequence ID" value="XM_065472591.1"/>
</dbReference>
<reference evidence="11" key="1">
    <citation type="journal article" date="2024" name="BMC Genomics">
        <title>Functional annotation of a divergent genome using sequence and structure-based similarity.</title>
        <authorList>
            <person name="Svedberg D."/>
            <person name="Winiger R.R."/>
            <person name="Berg A."/>
            <person name="Sharma H."/>
            <person name="Tellgren-Roth C."/>
            <person name="Debrunner-Vossbrinck B.A."/>
            <person name="Vossbrinck C.R."/>
            <person name="Barandun J."/>
        </authorList>
    </citation>
    <scope>NUCLEOTIDE SEQUENCE</scope>
    <source>
        <strain evidence="11">Illinois isolate</strain>
    </source>
</reference>
<dbReference type="Pfam" id="PF05493">
    <property type="entry name" value="ATP_synt_H"/>
    <property type="match status" value="1"/>
</dbReference>
<keyword evidence="12" id="KW-1185">Reference proteome</keyword>
<protein>
    <submittedName>
        <fullName evidence="11">Membrane protein</fullName>
    </submittedName>
</protein>
<proteinExistence type="inferred from homology"/>
<keyword evidence="7" id="KW-0406">Ion transport</keyword>
<dbReference type="KEGG" id="vnx:VNE69_02045"/>
<sequence>MIVLTLLLVFVLVSLTTGGVLLATRNKMMKWRNEYRIGIIGTIWFTYVSWACIYMAQYRPLYIKEL</sequence>
<feature type="transmembrane region" description="Helical" evidence="9">
    <location>
        <begin position="37"/>
        <end position="56"/>
    </location>
</feature>
<evidence type="ECO:0000256" key="4">
    <source>
        <dbReference type="ARBA" id="ARBA00022692"/>
    </source>
</evidence>
<accession>A0AAX4J9H1</accession>
<comment type="subcellular location">
    <subcellularLocation>
        <location evidence="1">Membrane</location>
        <topology evidence="1">Multi-pass membrane protein</topology>
    </subcellularLocation>
</comment>
<dbReference type="GeneID" id="90540335"/>
<evidence type="ECO:0000256" key="5">
    <source>
        <dbReference type="ARBA" id="ARBA00022781"/>
    </source>
</evidence>
<keyword evidence="3" id="KW-0813">Transport</keyword>
<gene>
    <name evidence="11" type="ORF">VNE69_02045</name>
</gene>
<evidence type="ECO:0000256" key="1">
    <source>
        <dbReference type="ARBA" id="ARBA00004141"/>
    </source>
</evidence>
<keyword evidence="6 9" id="KW-1133">Transmembrane helix</keyword>
<evidence type="ECO:0000256" key="6">
    <source>
        <dbReference type="ARBA" id="ARBA00022989"/>
    </source>
</evidence>
<evidence type="ECO:0000256" key="8">
    <source>
        <dbReference type="ARBA" id="ARBA00023136"/>
    </source>
</evidence>
<dbReference type="Proteomes" id="UP001334084">
    <property type="component" value="Chromosome 2"/>
</dbReference>
<evidence type="ECO:0000256" key="7">
    <source>
        <dbReference type="ARBA" id="ARBA00023065"/>
    </source>
</evidence>
<keyword evidence="4 9" id="KW-0812">Transmembrane</keyword>
<keyword evidence="5" id="KW-0375">Hydrogen ion transport</keyword>
<dbReference type="GO" id="GO:0033179">
    <property type="term" value="C:proton-transporting V-type ATPase, V0 domain"/>
    <property type="evidence" value="ECO:0007669"/>
    <property type="project" value="InterPro"/>
</dbReference>
<name>A0AAX4J9H1_9MICR</name>
<organism evidence="11 12">
    <name type="scientific">Vairimorpha necatrix</name>
    <dbReference type="NCBI Taxonomy" id="6039"/>
    <lineage>
        <taxon>Eukaryota</taxon>
        <taxon>Fungi</taxon>
        <taxon>Fungi incertae sedis</taxon>
        <taxon>Microsporidia</taxon>
        <taxon>Nosematidae</taxon>
        <taxon>Vairimorpha</taxon>
    </lineage>
</organism>
<evidence type="ECO:0000313" key="11">
    <source>
        <dbReference type="EMBL" id="WUR02518.1"/>
    </source>
</evidence>
<keyword evidence="10" id="KW-0732">Signal</keyword>
<feature type="signal peptide" evidence="10">
    <location>
        <begin position="1"/>
        <end position="18"/>
    </location>
</feature>
<dbReference type="GO" id="GO:0046961">
    <property type="term" value="F:proton-transporting ATPase activity, rotational mechanism"/>
    <property type="evidence" value="ECO:0007669"/>
    <property type="project" value="InterPro"/>
</dbReference>
<evidence type="ECO:0000256" key="2">
    <source>
        <dbReference type="ARBA" id="ARBA00008328"/>
    </source>
</evidence>
<evidence type="ECO:0000256" key="9">
    <source>
        <dbReference type="SAM" id="Phobius"/>
    </source>
</evidence>
<dbReference type="EMBL" id="CP142727">
    <property type="protein sequence ID" value="WUR02518.1"/>
    <property type="molecule type" value="Genomic_DNA"/>
</dbReference>
<evidence type="ECO:0000256" key="3">
    <source>
        <dbReference type="ARBA" id="ARBA00022448"/>
    </source>
</evidence>
<keyword evidence="8 9" id="KW-0472">Membrane</keyword>
<dbReference type="InterPro" id="IPR008389">
    <property type="entry name" value="ATPase_V0-cplx_e1/e2_su"/>
</dbReference>
<comment type="similarity">
    <text evidence="2">Belongs to the V-ATPase e1/e2 subunit family.</text>
</comment>